<dbReference type="PANTHER" id="PTHR46796:SF6">
    <property type="entry name" value="ARAC SUBFAMILY"/>
    <property type="match status" value="1"/>
</dbReference>
<dbReference type="Gene3D" id="1.10.10.60">
    <property type="entry name" value="Homeodomain-like"/>
    <property type="match status" value="1"/>
</dbReference>
<keyword evidence="6" id="KW-1185">Reference proteome</keyword>
<dbReference type="InterPro" id="IPR020449">
    <property type="entry name" value="Tscrpt_reg_AraC-type_HTH"/>
</dbReference>
<sequence length="323" mass="35854">MQLIMTTDGLPSGERFDGWLNHMTRLVAPAPTHFSSEHRSDFRGRIEAMDLGAIQVTAHVTAECEAFRTSRLIRQSDPELLNLLFVQDGPIGLAQDGKDAILRPFDMTLFHTSRPYHMRTGTKRSHHALTLSFPGSLLPFSGRALKQAAVHVLPGTQGIGRLTAQFLSGLAAHRGPHSTADLLWLGITLTDLITMLLGHRLDTAVPPETGRRALLMRVRDHIQRNLGDPTLSPTTIAAAHSMSLRSLHRLFTSEGTTVAGWIREQRLERGRHDLVRPGQREAIHVIANRWGFSDVAVFSRAFRAAYGMNPQEYRSRHLADPAG</sequence>
<evidence type="ECO:0000313" key="5">
    <source>
        <dbReference type="EMBL" id="SDM38093.1"/>
    </source>
</evidence>
<evidence type="ECO:0000256" key="3">
    <source>
        <dbReference type="ARBA" id="ARBA00023163"/>
    </source>
</evidence>
<name>A0A1G9SRQ4_9ACTN</name>
<proteinExistence type="predicted"/>
<dbReference type="InterPro" id="IPR035418">
    <property type="entry name" value="AraC-bd_2"/>
</dbReference>
<dbReference type="InterPro" id="IPR009057">
    <property type="entry name" value="Homeodomain-like_sf"/>
</dbReference>
<dbReference type="STRING" id="633440.SAMN05421869_14242"/>
<feature type="domain" description="HTH araC/xylS-type" evidence="4">
    <location>
        <begin position="216"/>
        <end position="316"/>
    </location>
</feature>
<accession>A0A1G9SRQ4</accession>
<dbReference type="PRINTS" id="PR00032">
    <property type="entry name" value="HTHARAC"/>
</dbReference>
<dbReference type="RefSeq" id="WP_090946646.1">
    <property type="nucleotide sequence ID" value="NZ_FNDJ01000042.1"/>
</dbReference>
<dbReference type="PROSITE" id="PS01124">
    <property type="entry name" value="HTH_ARAC_FAMILY_2"/>
    <property type="match status" value="1"/>
</dbReference>
<dbReference type="InterPro" id="IPR018060">
    <property type="entry name" value="HTH_AraC"/>
</dbReference>
<dbReference type="AlphaFoldDB" id="A0A1G9SRQ4"/>
<organism evidence="5 6">
    <name type="scientific">Nonomuraea jiangxiensis</name>
    <dbReference type="NCBI Taxonomy" id="633440"/>
    <lineage>
        <taxon>Bacteria</taxon>
        <taxon>Bacillati</taxon>
        <taxon>Actinomycetota</taxon>
        <taxon>Actinomycetes</taxon>
        <taxon>Streptosporangiales</taxon>
        <taxon>Streptosporangiaceae</taxon>
        <taxon>Nonomuraea</taxon>
    </lineage>
</organism>
<dbReference type="InterPro" id="IPR018062">
    <property type="entry name" value="HTH_AraC-typ_CS"/>
</dbReference>
<dbReference type="GO" id="GO:0003700">
    <property type="term" value="F:DNA-binding transcription factor activity"/>
    <property type="evidence" value="ECO:0007669"/>
    <property type="project" value="InterPro"/>
</dbReference>
<dbReference type="InterPro" id="IPR050204">
    <property type="entry name" value="AraC_XylS_family_regulators"/>
</dbReference>
<protein>
    <submittedName>
        <fullName evidence="5">AraC-type DNA-binding protein</fullName>
    </submittedName>
</protein>
<dbReference type="PROSITE" id="PS00041">
    <property type="entry name" value="HTH_ARAC_FAMILY_1"/>
    <property type="match status" value="1"/>
</dbReference>
<dbReference type="SMART" id="SM00342">
    <property type="entry name" value="HTH_ARAC"/>
    <property type="match status" value="1"/>
</dbReference>
<dbReference type="OrthoDB" id="9799345at2"/>
<evidence type="ECO:0000259" key="4">
    <source>
        <dbReference type="PROSITE" id="PS01124"/>
    </source>
</evidence>
<dbReference type="Proteomes" id="UP000199202">
    <property type="component" value="Unassembled WGS sequence"/>
</dbReference>
<reference evidence="5 6" key="1">
    <citation type="submission" date="2016-10" db="EMBL/GenBank/DDBJ databases">
        <authorList>
            <person name="de Groot N.N."/>
        </authorList>
    </citation>
    <scope>NUCLEOTIDE SEQUENCE [LARGE SCALE GENOMIC DNA]</scope>
    <source>
        <strain evidence="5 6">CGMCC 4.6533</strain>
    </source>
</reference>
<dbReference type="GO" id="GO:0043565">
    <property type="term" value="F:sequence-specific DNA binding"/>
    <property type="evidence" value="ECO:0007669"/>
    <property type="project" value="InterPro"/>
</dbReference>
<dbReference type="Pfam" id="PF12833">
    <property type="entry name" value="HTH_18"/>
    <property type="match status" value="1"/>
</dbReference>
<dbReference type="PANTHER" id="PTHR46796">
    <property type="entry name" value="HTH-TYPE TRANSCRIPTIONAL ACTIVATOR RHAS-RELATED"/>
    <property type="match status" value="1"/>
</dbReference>
<evidence type="ECO:0000313" key="6">
    <source>
        <dbReference type="Proteomes" id="UP000199202"/>
    </source>
</evidence>
<evidence type="ECO:0000256" key="1">
    <source>
        <dbReference type="ARBA" id="ARBA00023015"/>
    </source>
</evidence>
<dbReference type="EMBL" id="FNDJ01000042">
    <property type="protein sequence ID" value="SDM38093.1"/>
    <property type="molecule type" value="Genomic_DNA"/>
</dbReference>
<gene>
    <name evidence="5" type="ORF">SAMN05421869_14242</name>
</gene>
<dbReference type="Pfam" id="PF14525">
    <property type="entry name" value="AraC_binding_2"/>
    <property type="match status" value="1"/>
</dbReference>
<evidence type="ECO:0000256" key="2">
    <source>
        <dbReference type="ARBA" id="ARBA00023125"/>
    </source>
</evidence>
<keyword evidence="3" id="KW-0804">Transcription</keyword>
<keyword evidence="1" id="KW-0805">Transcription regulation</keyword>
<keyword evidence="2 5" id="KW-0238">DNA-binding</keyword>
<dbReference type="SUPFAM" id="SSF46689">
    <property type="entry name" value="Homeodomain-like"/>
    <property type="match status" value="1"/>
</dbReference>